<evidence type="ECO:0000313" key="5">
    <source>
        <dbReference type="Proteomes" id="UP000001299"/>
    </source>
</evidence>
<keyword evidence="1 4" id="KW-0378">Hydrolase</keyword>
<dbReference type="Pfam" id="PF01156">
    <property type="entry name" value="IU_nuc_hydro"/>
    <property type="match status" value="1"/>
</dbReference>
<dbReference type="EMBL" id="CP001810">
    <property type="protein sequence ID" value="ADL33467.1"/>
    <property type="molecule type" value="Genomic_DNA"/>
</dbReference>
<dbReference type="GO" id="GO:0008477">
    <property type="term" value="F:purine nucleosidase activity"/>
    <property type="evidence" value="ECO:0007669"/>
    <property type="project" value="UniProtKB-EC"/>
</dbReference>
<dbReference type="RefSeq" id="WP_013280123.1">
    <property type="nucleotide sequence ID" value="NC_014387.1"/>
</dbReference>
<organism evidence="4 5">
    <name type="scientific">Butyrivibrio proteoclasticus (strain ATCC 51982 / DSM 14932 / B316)</name>
    <name type="common">Clostridium proteoclasticum</name>
    <dbReference type="NCBI Taxonomy" id="515622"/>
    <lineage>
        <taxon>Bacteria</taxon>
        <taxon>Bacillati</taxon>
        <taxon>Bacillota</taxon>
        <taxon>Clostridia</taxon>
        <taxon>Lachnospirales</taxon>
        <taxon>Lachnospiraceae</taxon>
        <taxon>Butyrivibrio</taxon>
    </lineage>
</organism>
<dbReference type="PANTHER" id="PTHR12304:SF4">
    <property type="entry name" value="URIDINE NUCLEOSIDASE"/>
    <property type="match status" value="1"/>
</dbReference>
<evidence type="ECO:0000259" key="3">
    <source>
        <dbReference type="Pfam" id="PF01156"/>
    </source>
</evidence>
<dbReference type="InterPro" id="IPR023186">
    <property type="entry name" value="IUNH"/>
</dbReference>
<dbReference type="KEGG" id="bpb:bpr_I0724"/>
<feature type="domain" description="Inosine/uridine-preferring nucleoside hydrolase" evidence="3">
    <location>
        <begin position="15"/>
        <end position="278"/>
    </location>
</feature>
<dbReference type="InterPro" id="IPR036452">
    <property type="entry name" value="Ribo_hydro-like"/>
</dbReference>
<dbReference type="HOGENOM" id="CLU_078738_0_0_9"/>
<dbReference type="GO" id="GO:0005829">
    <property type="term" value="C:cytosol"/>
    <property type="evidence" value="ECO:0007669"/>
    <property type="project" value="TreeGrafter"/>
</dbReference>
<dbReference type="EC" id="3.2.2.1" evidence="4"/>
<gene>
    <name evidence="4" type="ordered locus">bpr_I0724</name>
</gene>
<keyword evidence="2 4" id="KW-0326">Glycosidase</keyword>
<dbReference type="SUPFAM" id="SSF53590">
    <property type="entry name" value="Nucleoside hydrolase"/>
    <property type="match status" value="1"/>
</dbReference>
<dbReference type="AlphaFoldDB" id="E0S0Z2"/>
<evidence type="ECO:0000256" key="2">
    <source>
        <dbReference type="ARBA" id="ARBA00023295"/>
    </source>
</evidence>
<dbReference type="GO" id="GO:0006152">
    <property type="term" value="P:purine nucleoside catabolic process"/>
    <property type="evidence" value="ECO:0007669"/>
    <property type="project" value="TreeGrafter"/>
</dbReference>
<evidence type="ECO:0000256" key="1">
    <source>
        <dbReference type="ARBA" id="ARBA00022801"/>
    </source>
</evidence>
<dbReference type="eggNOG" id="COG1957">
    <property type="taxonomic scope" value="Bacteria"/>
</dbReference>
<evidence type="ECO:0000313" key="4">
    <source>
        <dbReference type="EMBL" id="ADL33467.1"/>
    </source>
</evidence>
<dbReference type="STRING" id="515622.bpr_I0724"/>
<dbReference type="PANTHER" id="PTHR12304">
    <property type="entry name" value="INOSINE-URIDINE PREFERRING NUCLEOSIDE HYDROLASE"/>
    <property type="match status" value="1"/>
</dbReference>
<sequence length="294" mass="32931">MKFEYDVPDYKKLRVIVDTDAACEADDPFAIAHALLSPKLIVKGIIAEHFKEEGSMEKSYREIETILDAMDMSKEIPVYRGQKGPLLTDEEESEAVKFIIDEALKEDEKPLYILCQGAITNVAKAITLEPAIKDKIRVIWIGTHGEAPCKAPFTEFNSVNDIPAANIVLQSGIDLWLVPSHVYITVNIGLAEIQRRIRPCGRIGEHLFRNMADYNMSQFAGWTQGESWSLGDSPAIAIALNPGCGHYHYAKAPLVAEDTSSEVKEDNPQIRIYTDVDSRYILEDFIAKLEIFAQ</sequence>
<accession>E0S0Z2</accession>
<protein>
    <submittedName>
        <fullName evidence="4">Inosine-uridine preferring nucleoside hydrolase</fullName>
        <ecNumber evidence="4">3.2.2.1</ecNumber>
    </submittedName>
</protein>
<keyword evidence="5" id="KW-1185">Reference proteome</keyword>
<proteinExistence type="predicted"/>
<reference evidence="4 5" key="1">
    <citation type="journal article" date="2010" name="PLoS ONE">
        <title>The glycobiome of the rumen bacterium Butyrivibrio proteoclasticus B316(T) highlights adaptation to a polysaccharide-rich environment.</title>
        <authorList>
            <person name="Kelly W.J."/>
            <person name="Leahy S.C."/>
            <person name="Altermann E."/>
            <person name="Yeoman C.J."/>
            <person name="Dunne J.C."/>
            <person name="Kong Z."/>
            <person name="Pacheco D.M."/>
            <person name="Li D."/>
            <person name="Noel S.J."/>
            <person name="Moon C.D."/>
            <person name="Cookson A.L."/>
            <person name="Attwood G.T."/>
        </authorList>
    </citation>
    <scope>NUCLEOTIDE SEQUENCE [LARGE SCALE GENOMIC DNA]</scope>
    <source>
        <strain evidence="5">ATCC 51982 / DSM 14932 / B316</strain>
    </source>
</reference>
<dbReference type="Proteomes" id="UP000001299">
    <property type="component" value="Chromosome 1"/>
</dbReference>
<name>E0S0Z2_BUTPB</name>
<dbReference type="InterPro" id="IPR001910">
    <property type="entry name" value="Inosine/uridine_hydrolase_dom"/>
</dbReference>
<dbReference type="Gene3D" id="3.90.245.10">
    <property type="entry name" value="Ribonucleoside hydrolase-like"/>
    <property type="match status" value="1"/>
</dbReference>